<evidence type="ECO:0000313" key="2">
    <source>
        <dbReference type="Proteomes" id="UP000805193"/>
    </source>
</evidence>
<reference evidence="1 2" key="1">
    <citation type="journal article" date="2020" name="Cell">
        <title>Large-Scale Comparative Analyses of Tick Genomes Elucidate Their Genetic Diversity and Vector Capacities.</title>
        <authorList>
            <consortium name="Tick Genome and Microbiome Consortium (TIGMIC)"/>
            <person name="Jia N."/>
            <person name="Wang J."/>
            <person name="Shi W."/>
            <person name="Du L."/>
            <person name="Sun Y."/>
            <person name="Zhan W."/>
            <person name="Jiang J.F."/>
            <person name="Wang Q."/>
            <person name="Zhang B."/>
            <person name="Ji P."/>
            <person name="Bell-Sakyi L."/>
            <person name="Cui X.M."/>
            <person name="Yuan T.T."/>
            <person name="Jiang B.G."/>
            <person name="Yang W.F."/>
            <person name="Lam T.T."/>
            <person name="Chang Q.C."/>
            <person name="Ding S.J."/>
            <person name="Wang X.J."/>
            <person name="Zhu J.G."/>
            <person name="Ruan X.D."/>
            <person name="Zhao L."/>
            <person name="Wei J.T."/>
            <person name="Ye R.Z."/>
            <person name="Que T.C."/>
            <person name="Du C.H."/>
            <person name="Zhou Y.H."/>
            <person name="Cheng J.X."/>
            <person name="Dai P.F."/>
            <person name="Guo W.B."/>
            <person name="Han X.H."/>
            <person name="Huang E.J."/>
            <person name="Li L.F."/>
            <person name="Wei W."/>
            <person name="Gao Y.C."/>
            <person name="Liu J.Z."/>
            <person name="Shao H.Z."/>
            <person name="Wang X."/>
            <person name="Wang C.C."/>
            <person name="Yang T.C."/>
            <person name="Huo Q.B."/>
            <person name="Li W."/>
            <person name="Chen H.Y."/>
            <person name="Chen S.E."/>
            <person name="Zhou L.G."/>
            <person name="Ni X.B."/>
            <person name="Tian J.H."/>
            <person name="Sheng Y."/>
            <person name="Liu T."/>
            <person name="Pan Y.S."/>
            <person name="Xia L.Y."/>
            <person name="Li J."/>
            <person name="Zhao F."/>
            <person name="Cao W.C."/>
        </authorList>
    </citation>
    <scope>NUCLEOTIDE SEQUENCE [LARGE SCALE GENOMIC DNA]</scope>
    <source>
        <strain evidence="1">Iper-2018</strain>
    </source>
</reference>
<dbReference type="Proteomes" id="UP000805193">
    <property type="component" value="Unassembled WGS sequence"/>
</dbReference>
<feature type="non-terminal residue" evidence="1">
    <location>
        <position position="1"/>
    </location>
</feature>
<gene>
    <name evidence="1" type="ORF">HPB47_011568</name>
</gene>
<dbReference type="EMBL" id="JABSTQ010011443">
    <property type="protein sequence ID" value="KAG0411313.1"/>
    <property type="molecule type" value="Genomic_DNA"/>
</dbReference>
<accession>A0AC60NW05</accession>
<keyword evidence="2" id="KW-1185">Reference proteome</keyword>
<sequence>VQQFAVHESFIYPNWPNDIALLKLTVTFDFAKSQGHIGAVCLPAKDRPLEGTVDVSGWGDTSEGGPSPSHLLAVSVPVISSTNCTRETPNMYDSKIMFCTKSPGKGTCHGDSGGPAVLKESDSSILVGVVSGGEICAVTPAVFTKVPVYIDWISENIAKLQ</sequence>
<organism evidence="1 2">
    <name type="scientific">Ixodes persulcatus</name>
    <name type="common">Taiga tick</name>
    <dbReference type="NCBI Taxonomy" id="34615"/>
    <lineage>
        <taxon>Eukaryota</taxon>
        <taxon>Metazoa</taxon>
        <taxon>Ecdysozoa</taxon>
        <taxon>Arthropoda</taxon>
        <taxon>Chelicerata</taxon>
        <taxon>Arachnida</taxon>
        <taxon>Acari</taxon>
        <taxon>Parasitiformes</taxon>
        <taxon>Ixodida</taxon>
        <taxon>Ixodoidea</taxon>
        <taxon>Ixodidae</taxon>
        <taxon>Ixodinae</taxon>
        <taxon>Ixodes</taxon>
    </lineage>
</organism>
<name>A0AC60NW05_IXOPE</name>
<comment type="caution">
    <text evidence="1">The sequence shown here is derived from an EMBL/GenBank/DDBJ whole genome shotgun (WGS) entry which is preliminary data.</text>
</comment>
<evidence type="ECO:0000313" key="1">
    <source>
        <dbReference type="EMBL" id="KAG0411313.1"/>
    </source>
</evidence>
<protein>
    <submittedName>
        <fullName evidence="1">Uncharacterized protein</fullName>
    </submittedName>
</protein>
<proteinExistence type="predicted"/>